<feature type="coiled-coil region" evidence="1">
    <location>
        <begin position="22"/>
        <end position="49"/>
    </location>
</feature>
<dbReference type="OrthoDB" id="9815852at2"/>
<evidence type="ECO:0000256" key="2">
    <source>
        <dbReference type="SAM" id="Phobius"/>
    </source>
</evidence>
<dbReference type="NCBIfam" id="NF038403">
    <property type="entry name" value="perm_prefix_1"/>
    <property type="match status" value="1"/>
</dbReference>
<dbReference type="PATRIC" id="fig|903983.4.peg.273"/>
<feature type="transmembrane region" description="Helical" evidence="2">
    <location>
        <begin position="306"/>
        <end position="323"/>
    </location>
</feature>
<dbReference type="EMBL" id="MIKB01000001">
    <property type="protein sequence ID" value="OEG19164.1"/>
    <property type="molecule type" value="Genomic_DNA"/>
</dbReference>
<evidence type="ECO:0000313" key="3">
    <source>
        <dbReference type="EMBL" id="OEG19164.1"/>
    </source>
</evidence>
<evidence type="ECO:0000256" key="1">
    <source>
        <dbReference type="SAM" id="Coils"/>
    </source>
</evidence>
<feature type="transmembrane region" description="Helical" evidence="2">
    <location>
        <begin position="186"/>
        <end position="211"/>
    </location>
</feature>
<dbReference type="AlphaFoldDB" id="A0A1E5H2R0"/>
<accession>A0A1E5H2R0</accession>
<feature type="transmembrane region" description="Helical" evidence="2">
    <location>
        <begin position="217"/>
        <end position="241"/>
    </location>
</feature>
<dbReference type="InterPro" id="IPR047928">
    <property type="entry name" value="Perm_prefix_1"/>
</dbReference>
<feature type="transmembrane region" description="Helical" evidence="2">
    <location>
        <begin position="102"/>
        <end position="124"/>
    </location>
</feature>
<feature type="transmembrane region" description="Helical" evidence="2">
    <location>
        <begin position="130"/>
        <end position="151"/>
    </location>
</feature>
<evidence type="ECO:0008006" key="5">
    <source>
        <dbReference type="Google" id="ProtNLM"/>
    </source>
</evidence>
<keyword evidence="4" id="KW-1185">Reference proteome</keyword>
<dbReference type="Proteomes" id="UP000094764">
    <property type="component" value="Unassembled WGS sequence"/>
</dbReference>
<organism evidence="3 4">
    <name type="scientific">Enterococcus quebecensis</name>
    <dbReference type="NCBI Taxonomy" id="903983"/>
    <lineage>
        <taxon>Bacteria</taxon>
        <taxon>Bacillati</taxon>
        <taxon>Bacillota</taxon>
        <taxon>Bacilli</taxon>
        <taxon>Lactobacillales</taxon>
        <taxon>Enterococcaceae</taxon>
        <taxon>Enterococcus</taxon>
    </lineage>
</organism>
<evidence type="ECO:0000313" key="4">
    <source>
        <dbReference type="Proteomes" id="UP000094764"/>
    </source>
</evidence>
<comment type="caution">
    <text evidence="3">The sequence shown here is derived from an EMBL/GenBank/DDBJ whole genome shotgun (WGS) entry which is preliminary data.</text>
</comment>
<keyword evidence="1" id="KW-0175">Coiled coil</keyword>
<reference evidence="4" key="1">
    <citation type="submission" date="2016-09" db="EMBL/GenBank/DDBJ databases">
        <authorList>
            <person name="Gulvik C.A."/>
        </authorList>
    </citation>
    <scope>NUCLEOTIDE SEQUENCE [LARGE SCALE GENOMIC DNA]</scope>
    <source>
        <strain evidence="4">LMG 26306</strain>
    </source>
</reference>
<keyword evidence="2" id="KW-0472">Membrane</keyword>
<feature type="transmembrane region" description="Helical" evidence="2">
    <location>
        <begin position="283"/>
        <end position="300"/>
    </location>
</feature>
<dbReference type="RefSeq" id="WP_069633506.1">
    <property type="nucleotide sequence ID" value="NZ_JXKZ01000001.1"/>
</dbReference>
<keyword evidence="2" id="KW-1133">Transmembrane helix</keyword>
<protein>
    <recommendedName>
        <fullName evidence="5">Beta-carotene 15,15'-monooxygenase</fullName>
    </recommendedName>
</protein>
<name>A0A1E5H2R0_9ENTE</name>
<gene>
    <name evidence="3" type="ORF">BCR23_00285</name>
</gene>
<dbReference type="STRING" id="903983.BCR23_00285"/>
<keyword evidence="2" id="KW-0812">Transmembrane</keyword>
<proteinExistence type="predicted"/>
<sequence>MKTISDYIDSLFLSVPETSQTIQLKEDLLASAEDRYEDLKRQGKSENEAIGAVISEFGSIDELLDEMNIKQEFADEKGYEIDEITIDESIEFLAIRRKGATLIGLGVMMILMGSAALFASIGVLGGPFGIGFGLLFFFIGIAIGVPLFIIAGTSMINSNKRLDDRFIPLQVKNEVKTRKEIFQRSFVFCMVTGVILAILSLIPVVLLTVFNQSIGRALLGVGGMFGVVSFSVFFFIFGGVIMGSFTKLIENTYFISNENELGPRAKAERNSRKPEWLHTLEKVYWPIIVGIFLCQGFLLGNWGSNWIIFPVGAIAFGVLESIFSRKE</sequence>